<reference evidence="1" key="3">
    <citation type="submission" date="2025-08" db="UniProtKB">
        <authorList>
            <consortium name="Ensembl"/>
        </authorList>
    </citation>
    <scope>IDENTIFICATION</scope>
    <source>
        <strain evidence="1">C57BL/6J</strain>
    </source>
</reference>
<proteinExistence type="predicted"/>
<name>G3UZM5_MOUSE</name>
<evidence type="ECO:0000313" key="3">
    <source>
        <dbReference type="Proteomes" id="UP000000589"/>
    </source>
</evidence>
<evidence type="ECO:0000313" key="1">
    <source>
        <dbReference type="Ensembl" id="ENSMUSP00000134555.2"/>
    </source>
</evidence>
<dbReference type="Ensembl" id="ENSMUST00000173143.2">
    <property type="protein sequence ID" value="ENSMUSP00000134555.2"/>
    <property type="gene ID" value="ENSMUSG00000040147.15"/>
</dbReference>
<reference evidence="1" key="4">
    <citation type="submission" date="2025-09" db="UniProtKB">
        <authorList>
            <consortium name="Ensembl"/>
        </authorList>
    </citation>
    <scope>IDENTIFICATION</scope>
    <source>
        <strain evidence="1">C57BL/6J</strain>
    </source>
</reference>
<evidence type="ECO:0000313" key="2">
    <source>
        <dbReference type="MGI" id="MGI:96916"/>
    </source>
</evidence>
<dbReference type="AGR" id="MGI:96916"/>
<dbReference type="Antibodypedia" id="770">
    <property type="antibodies" value="379 antibodies from 38 providers"/>
</dbReference>
<protein>
    <submittedName>
        <fullName evidence="1">Monoamine oxidase B</fullName>
    </submittedName>
</protein>
<dbReference type="MGI" id="MGI:96916">
    <property type="gene designation" value="Maob"/>
</dbReference>
<dbReference type="HOGENOM" id="CLU_3368340_0_0_1"/>
<dbReference type="VEuPathDB" id="HostDB:ENSMUSG00000040147"/>
<dbReference type="GeneTree" id="ENSGT00940000161545"/>
<keyword evidence="3" id="KW-1185">Reference proteome</keyword>
<sequence length="35" mass="3822">MSNKSDVIVVGGGISEKPANSSQFTSSLWRRIEKL</sequence>
<dbReference type="Proteomes" id="UP000000589">
    <property type="component" value="Chromosome X"/>
</dbReference>
<organism evidence="1 3">
    <name type="scientific">Mus musculus</name>
    <name type="common">Mouse</name>
    <dbReference type="NCBI Taxonomy" id="10090"/>
    <lineage>
        <taxon>Eukaryota</taxon>
        <taxon>Metazoa</taxon>
        <taxon>Chordata</taxon>
        <taxon>Craniata</taxon>
        <taxon>Vertebrata</taxon>
        <taxon>Euteleostomi</taxon>
        <taxon>Mammalia</taxon>
        <taxon>Eutheria</taxon>
        <taxon>Euarchontoglires</taxon>
        <taxon>Glires</taxon>
        <taxon>Rodentia</taxon>
        <taxon>Myomorpha</taxon>
        <taxon>Muroidea</taxon>
        <taxon>Muridae</taxon>
        <taxon>Murinae</taxon>
        <taxon>Mus</taxon>
        <taxon>Mus</taxon>
    </lineage>
</organism>
<dbReference type="Bgee" id="ENSMUSG00000040147">
    <property type="expression patterns" value="Expressed in epithelium of small intestine and 236 other cell types or tissues"/>
</dbReference>
<reference evidence="1 3" key="1">
    <citation type="journal article" date="2009" name="PLoS Biol.">
        <title>Lineage-specific biology revealed by a finished genome assembly of the mouse.</title>
        <authorList>
            <consortium name="Mouse Genome Sequencing Consortium"/>
            <person name="Church D.M."/>
            <person name="Goodstadt L."/>
            <person name="Hillier L.W."/>
            <person name="Zody M.C."/>
            <person name="Goldstein S."/>
            <person name="She X."/>
            <person name="Bult C.J."/>
            <person name="Agarwala R."/>
            <person name="Cherry J.L."/>
            <person name="DiCuccio M."/>
            <person name="Hlavina W."/>
            <person name="Kapustin Y."/>
            <person name="Meric P."/>
            <person name="Maglott D."/>
            <person name="Birtle Z."/>
            <person name="Marques A.C."/>
            <person name="Graves T."/>
            <person name="Zhou S."/>
            <person name="Teague B."/>
            <person name="Potamousis K."/>
            <person name="Churas C."/>
            <person name="Place M."/>
            <person name="Herschleb J."/>
            <person name="Runnheim R."/>
            <person name="Forrest D."/>
            <person name="Amos-Landgraf J."/>
            <person name="Schwartz D.C."/>
            <person name="Cheng Z."/>
            <person name="Lindblad-Toh K."/>
            <person name="Eichler E.E."/>
            <person name="Ponting C.P."/>
        </authorList>
    </citation>
    <scope>NUCLEOTIDE SEQUENCE [LARGE SCALE GENOMIC DNA]</scope>
    <source>
        <strain evidence="1 3">C57BL/6J</strain>
    </source>
</reference>
<accession>G3UZM5</accession>
<gene>
    <name evidence="1 2" type="primary">Maob</name>
</gene>
<reference evidence="1 3" key="2">
    <citation type="journal article" date="2011" name="PLoS Biol.">
        <title>Modernizing reference genome assemblies.</title>
        <authorList>
            <person name="Church D.M."/>
            <person name="Schneider V.A."/>
            <person name="Graves T."/>
            <person name="Auger K."/>
            <person name="Cunningham F."/>
            <person name="Bouk N."/>
            <person name="Chen H.C."/>
            <person name="Agarwala R."/>
            <person name="McLaren W.M."/>
            <person name="Ritchie G.R."/>
            <person name="Albracht D."/>
            <person name="Kremitzki M."/>
            <person name="Rock S."/>
            <person name="Kotkiewicz H."/>
            <person name="Kremitzki C."/>
            <person name="Wollam A."/>
            <person name="Trani L."/>
            <person name="Fulton L."/>
            <person name="Fulton R."/>
            <person name="Matthews L."/>
            <person name="Whitehead S."/>
            <person name="Chow W."/>
            <person name="Torrance J."/>
            <person name="Dunn M."/>
            <person name="Harden G."/>
            <person name="Threadgold G."/>
            <person name="Wood J."/>
            <person name="Collins J."/>
            <person name="Heath P."/>
            <person name="Griffiths G."/>
            <person name="Pelan S."/>
            <person name="Grafham D."/>
            <person name="Eichler E.E."/>
            <person name="Weinstock G."/>
            <person name="Mardis E.R."/>
            <person name="Wilson R.K."/>
            <person name="Howe K."/>
            <person name="Flicek P."/>
            <person name="Hubbard T."/>
        </authorList>
    </citation>
    <scope>NUCLEOTIDE SEQUENCE [LARGE SCALE GENOMIC DNA]</scope>
    <source>
        <strain evidence="1 3">C57BL/6J</strain>
    </source>
</reference>
<dbReference type="AlphaFoldDB" id="G3UZM5"/>
<dbReference type="ExpressionAtlas" id="G3UZM5">
    <property type="expression patterns" value="baseline and differential"/>
</dbReference>